<dbReference type="Proteomes" id="UP000005408">
    <property type="component" value="Unassembled WGS sequence"/>
</dbReference>
<reference evidence="4" key="1">
    <citation type="submission" date="2022-08" db="UniProtKB">
        <authorList>
            <consortium name="EnsemblMetazoa"/>
        </authorList>
    </citation>
    <scope>IDENTIFICATION</scope>
    <source>
        <strain evidence="4">05x7-T-G4-1.051#20</strain>
    </source>
</reference>
<feature type="signal peptide" evidence="2">
    <location>
        <begin position="1"/>
        <end position="17"/>
    </location>
</feature>
<dbReference type="SUPFAM" id="SSF56436">
    <property type="entry name" value="C-type lectin-like"/>
    <property type="match status" value="2"/>
</dbReference>
<evidence type="ECO:0000256" key="2">
    <source>
        <dbReference type="SAM" id="SignalP"/>
    </source>
</evidence>
<protein>
    <recommendedName>
        <fullName evidence="3">C-type lectin domain-containing protein</fullName>
    </recommendedName>
</protein>
<dbReference type="InterPro" id="IPR016186">
    <property type="entry name" value="C-type_lectin-like/link_sf"/>
</dbReference>
<dbReference type="Gene3D" id="3.10.100.10">
    <property type="entry name" value="Mannose-Binding Protein A, subunit A"/>
    <property type="match status" value="2"/>
</dbReference>
<dbReference type="Pfam" id="PF00059">
    <property type="entry name" value="Lectin_C"/>
    <property type="match status" value="1"/>
</dbReference>
<dbReference type="PANTHER" id="PTHR46746">
    <property type="entry name" value="KILLER CELL LECTIN-LIKE RECEPTOR SUBFAMILY F MEMBER 2"/>
    <property type="match status" value="1"/>
</dbReference>
<keyword evidence="1" id="KW-0430">Lectin</keyword>
<dbReference type="PANTHER" id="PTHR46746:SF3">
    <property type="entry name" value="C-TYPE LECTIN DOMAIN-CONTAINING PROTEIN-RELATED"/>
    <property type="match status" value="1"/>
</dbReference>
<dbReference type="InterPro" id="IPR051379">
    <property type="entry name" value="C-type_Lectin_Receptor_IMM"/>
</dbReference>
<dbReference type="AlphaFoldDB" id="A0A8W8NV06"/>
<feature type="chain" id="PRO_5036460529" description="C-type lectin domain-containing protein" evidence="2">
    <location>
        <begin position="18"/>
        <end position="235"/>
    </location>
</feature>
<sequence length="235" mass="26536">MITIVLVLTALTTLASTDRAVSVEANQRAPSVNAQRRAHCDRGWVFYEKRCYSFSTSKELYANAVAYCTEKGSSLVEFEGPSDESWVWLQSRVRGFEVLWIGIVYSNINGTTEYVGLSTGKKAKYQNWDGEQKQNGSPAMCPALTNRITWMNYSSTAANTERACDNGWLPYKNHCYWFSSSPDTFHYAVINCSEKGSKLLEIKDATEEKWVLLQSRIRGYSLVWIGLTDVVDDGQ</sequence>
<dbReference type="EnsemblMetazoa" id="G9755.1">
    <property type="protein sequence ID" value="G9755.1:cds"/>
    <property type="gene ID" value="G9755"/>
</dbReference>
<evidence type="ECO:0000313" key="5">
    <source>
        <dbReference type="Proteomes" id="UP000005408"/>
    </source>
</evidence>
<dbReference type="GO" id="GO:0005886">
    <property type="term" value="C:plasma membrane"/>
    <property type="evidence" value="ECO:0007669"/>
    <property type="project" value="TreeGrafter"/>
</dbReference>
<organism evidence="4 5">
    <name type="scientific">Magallana gigas</name>
    <name type="common">Pacific oyster</name>
    <name type="synonym">Crassostrea gigas</name>
    <dbReference type="NCBI Taxonomy" id="29159"/>
    <lineage>
        <taxon>Eukaryota</taxon>
        <taxon>Metazoa</taxon>
        <taxon>Spiralia</taxon>
        <taxon>Lophotrochozoa</taxon>
        <taxon>Mollusca</taxon>
        <taxon>Bivalvia</taxon>
        <taxon>Autobranchia</taxon>
        <taxon>Pteriomorphia</taxon>
        <taxon>Ostreida</taxon>
        <taxon>Ostreoidea</taxon>
        <taxon>Ostreidae</taxon>
        <taxon>Magallana</taxon>
    </lineage>
</organism>
<dbReference type="PROSITE" id="PS50041">
    <property type="entry name" value="C_TYPE_LECTIN_2"/>
    <property type="match status" value="2"/>
</dbReference>
<evidence type="ECO:0000256" key="1">
    <source>
        <dbReference type="ARBA" id="ARBA00022734"/>
    </source>
</evidence>
<proteinExistence type="predicted"/>
<dbReference type="GO" id="GO:0030246">
    <property type="term" value="F:carbohydrate binding"/>
    <property type="evidence" value="ECO:0007669"/>
    <property type="project" value="UniProtKB-KW"/>
</dbReference>
<evidence type="ECO:0000259" key="3">
    <source>
        <dbReference type="PROSITE" id="PS50041"/>
    </source>
</evidence>
<dbReference type="SMART" id="SM00034">
    <property type="entry name" value="CLECT"/>
    <property type="match status" value="1"/>
</dbReference>
<dbReference type="InterPro" id="IPR016187">
    <property type="entry name" value="CTDL_fold"/>
</dbReference>
<evidence type="ECO:0000313" key="4">
    <source>
        <dbReference type="EnsemblMetazoa" id="G9755.1:cds"/>
    </source>
</evidence>
<dbReference type="InterPro" id="IPR001304">
    <property type="entry name" value="C-type_lectin-like"/>
</dbReference>
<keyword evidence="5" id="KW-1185">Reference proteome</keyword>
<feature type="domain" description="C-type lectin" evidence="3">
    <location>
        <begin position="47"/>
        <end position="150"/>
    </location>
</feature>
<name>A0A8W8NV06_MAGGI</name>
<dbReference type="CDD" id="cd00037">
    <property type="entry name" value="CLECT"/>
    <property type="match status" value="1"/>
</dbReference>
<feature type="domain" description="C-type lectin" evidence="3">
    <location>
        <begin position="171"/>
        <end position="235"/>
    </location>
</feature>
<keyword evidence="2" id="KW-0732">Signal</keyword>
<accession>A0A8W8NV06</accession>